<reference evidence="4" key="1">
    <citation type="journal article" date="2019" name="Int. J. Syst. Evol. Microbiol.">
        <title>The Global Catalogue of Microorganisms (GCM) 10K type strain sequencing project: providing services to taxonomists for standard genome sequencing and annotation.</title>
        <authorList>
            <consortium name="The Broad Institute Genomics Platform"/>
            <consortium name="The Broad Institute Genome Sequencing Center for Infectious Disease"/>
            <person name="Wu L."/>
            <person name="Ma J."/>
        </authorList>
    </citation>
    <scope>NUCLEOTIDE SEQUENCE [LARGE SCALE GENOMIC DNA]</scope>
    <source>
        <strain evidence="4">JCM 18326</strain>
    </source>
</reference>
<dbReference type="CDD" id="cd05233">
    <property type="entry name" value="SDR_c"/>
    <property type="match status" value="1"/>
</dbReference>
<dbReference type="Gene3D" id="3.40.50.720">
    <property type="entry name" value="NAD(P)-binding Rossmann-like Domain"/>
    <property type="match status" value="1"/>
</dbReference>
<dbReference type="Proteomes" id="UP001500298">
    <property type="component" value="Unassembled WGS sequence"/>
</dbReference>
<evidence type="ECO:0000256" key="2">
    <source>
        <dbReference type="ARBA" id="ARBA00023002"/>
    </source>
</evidence>
<keyword evidence="2" id="KW-0560">Oxidoreductase</keyword>
<sequence>MSSLFGKVAVVTGGARDIGRAVSCKLAEMGAKVVINYYDNVQDAEETLRLIQAKEGEAIIVQGDMMNKFDVKNLVQTAVDTYGEEIHVLVNVAGGLVGRKPIEEQDDEFYDLLLNLNLKTVWQVTKEVKNYMTNGGSIVNFASQAGRDGGGPGASLYATAKGAVMTLTRAWAKEFGPQKIRVNALCPGMIATKFHDDFTKDEVRSKVAGGTPLRREGNAEEVADLVGYLASEESSFITGNNIDINGGLAFS</sequence>
<dbReference type="PRINTS" id="PR00081">
    <property type="entry name" value="GDHRDH"/>
</dbReference>
<protein>
    <submittedName>
        <fullName evidence="3">SDR family NAD(P)-dependent oxidoreductase</fullName>
    </submittedName>
</protein>
<dbReference type="PANTHER" id="PTHR48107:SF16">
    <property type="entry name" value="NADPH-DEPENDENT ALDEHYDE REDUCTASE 1, CHLOROPLASTIC"/>
    <property type="match status" value="1"/>
</dbReference>
<dbReference type="PRINTS" id="PR00080">
    <property type="entry name" value="SDRFAMILY"/>
</dbReference>
<name>A0ABP9DJC9_9BACT</name>
<gene>
    <name evidence="3" type="ORF">GCM10023331_36910</name>
</gene>
<dbReference type="InterPro" id="IPR002347">
    <property type="entry name" value="SDR_fam"/>
</dbReference>
<proteinExistence type="inferred from homology"/>
<comment type="similarity">
    <text evidence="1">Belongs to the short-chain dehydrogenases/reductases (SDR) family.</text>
</comment>
<comment type="caution">
    <text evidence="3">The sequence shown here is derived from an EMBL/GenBank/DDBJ whole genome shotgun (WGS) entry which is preliminary data.</text>
</comment>
<accession>A0ABP9DJC9</accession>
<evidence type="ECO:0000313" key="4">
    <source>
        <dbReference type="Proteomes" id="UP001500298"/>
    </source>
</evidence>
<organism evidence="3 4">
    <name type="scientific">Algivirga pacifica</name>
    <dbReference type="NCBI Taxonomy" id="1162670"/>
    <lineage>
        <taxon>Bacteria</taxon>
        <taxon>Pseudomonadati</taxon>
        <taxon>Bacteroidota</taxon>
        <taxon>Cytophagia</taxon>
        <taxon>Cytophagales</taxon>
        <taxon>Flammeovirgaceae</taxon>
        <taxon>Algivirga</taxon>
    </lineage>
</organism>
<dbReference type="SUPFAM" id="SSF51735">
    <property type="entry name" value="NAD(P)-binding Rossmann-fold domains"/>
    <property type="match status" value="1"/>
</dbReference>
<dbReference type="InterPro" id="IPR036291">
    <property type="entry name" value="NAD(P)-bd_dom_sf"/>
</dbReference>
<dbReference type="RefSeq" id="WP_345374536.1">
    <property type="nucleotide sequence ID" value="NZ_BAABJX010000059.1"/>
</dbReference>
<evidence type="ECO:0000256" key="1">
    <source>
        <dbReference type="ARBA" id="ARBA00006484"/>
    </source>
</evidence>
<evidence type="ECO:0000313" key="3">
    <source>
        <dbReference type="EMBL" id="GAA4848776.1"/>
    </source>
</evidence>
<dbReference type="EMBL" id="BAABJX010000059">
    <property type="protein sequence ID" value="GAA4848776.1"/>
    <property type="molecule type" value="Genomic_DNA"/>
</dbReference>
<dbReference type="Pfam" id="PF13561">
    <property type="entry name" value="adh_short_C2"/>
    <property type="match status" value="1"/>
</dbReference>
<dbReference type="PANTHER" id="PTHR48107">
    <property type="entry name" value="NADPH-DEPENDENT ALDEHYDE REDUCTASE-LIKE PROTEIN, CHLOROPLASTIC-RELATED"/>
    <property type="match status" value="1"/>
</dbReference>
<keyword evidence="4" id="KW-1185">Reference proteome</keyword>